<dbReference type="Gene3D" id="2.60.40.1890">
    <property type="entry name" value="PCu(A)C copper chaperone"/>
    <property type="match status" value="1"/>
</dbReference>
<gene>
    <name evidence="2" type="ORF">V5F32_12220</name>
</gene>
<feature type="signal peptide" evidence="1">
    <location>
        <begin position="1"/>
        <end position="31"/>
    </location>
</feature>
<protein>
    <submittedName>
        <fullName evidence="2">Copper chaperone PCu(A)C</fullName>
    </submittedName>
</protein>
<evidence type="ECO:0000313" key="2">
    <source>
        <dbReference type="EMBL" id="MFG1372931.1"/>
    </source>
</evidence>
<dbReference type="PANTHER" id="PTHR36302">
    <property type="entry name" value="BLR7088 PROTEIN"/>
    <property type="match status" value="1"/>
</dbReference>
<dbReference type="PANTHER" id="PTHR36302:SF1">
    <property type="entry name" value="COPPER CHAPERONE PCU(A)C"/>
    <property type="match status" value="1"/>
</dbReference>
<dbReference type="SUPFAM" id="SSF110087">
    <property type="entry name" value="DR1885-like metal-binding protein"/>
    <property type="match status" value="1"/>
</dbReference>
<dbReference type="PROSITE" id="PS51318">
    <property type="entry name" value="TAT"/>
    <property type="match status" value="1"/>
</dbReference>
<dbReference type="InterPro" id="IPR006311">
    <property type="entry name" value="TAT_signal"/>
</dbReference>
<comment type="caution">
    <text evidence="2">The sequence shown here is derived from an EMBL/GenBank/DDBJ whole genome shotgun (WGS) entry which is preliminary data.</text>
</comment>
<feature type="chain" id="PRO_5047345567" evidence="1">
    <location>
        <begin position="32"/>
        <end position="169"/>
    </location>
</feature>
<name>A0ABW6ZYQ1_9HYPH</name>
<reference evidence="2 3" key="1">
    <citation type="submission" date="2024-02" db="EMBL/GenBank/DDBJ databases">
        <title>Expansion and revision of Xanthobacter and proposal of Roseixanthobacter gen. nov.</title>
        <authorList>
            <person name="Soltysiak M.P.M."/>
            <person name="Jalihal A."/>
            <person name="Ory A."/>
            <person name="Chrisophersen C."/>
            <person name="Lee A.D."/>
            <person name="Boulton J."/>
            <person name="Springer M."/>
        </authorList>
    </citation>
    <scope>NUCLEOTIDE SEQUENCE [LARGE SCALE GENOMIC DNA]</scope>
    <source>
        <strain evidence="2 3">23A</strain>
    </source>
</reference>
<sequence length="169" mass="17419">MSTRIPSRRGVLAAAALAAGALILTAQAPMAHEFKAGSIEVDHPWSRATPGGASVAAGYLTLKNTGTAPDRLVSVTAPFAGRVELHEMAVKDGVMTMRPLPDGVAIPAGGSVALKPGSYHIMFLNLKEPLKEGAKVDATLTFEKAGAVAVQFQVESVGASESGHSHKSH</sequence>
<evidence type="ECO:0000256" key="1">
    <source>
        <dbReference type="SAM" id="SignalP"/>
    </source>
</evidence>
<organism evidence="2 3">
    <name type="scientific">Xanthobacter oligotrophicus</name>
    <dbReference type="NCBI Taxonomy" id="2607286"/>
    <lineage>
        <taxon>Bacteria</taxon>
        <taxon>Pseudomonadati</taxon>
        <taxon>Pseudomonadota</taxon>
        <taxon>Alphaproteobacteria</taxon>
        <taxon>Hyphomicrobiales</taxon>
        <taxon>Xanthobacteraceae</taxon>
        <taxon>Xanthobacter</taxon>
    </lineage>
</organism>
<dbReference type="Proteomes" id="UP001604002">
    <property type="component" value="Unassembled WGS sequence"/>
</dbReference>
<dbReference type="Pfam" id="PF04314">
    <property type="entry name" value="PCuAC"/>
    <property type="match status" value="1"/>
</dbReference>
<accession>A0ABW6ZYQ1</accession>
<keyword evidence="3" id="KW-1185">Reference proteome</keyword>
<proteinExistence type="predicted"/>
<dbReference type="RefSeq" id="WP_393992769.1">
    <property type="nucleotide sequence ID" value="NZ_JBAFVH010000006.1"/>
</dbReference>
<keyword evidence="1" id="KW-0732">Signal</keyword>
<dbReference type="EMBL" id="JBAFVH010000006">
    <property type="protein sequence ID" value="MFG1372931.1"/>
    <property type="molecule type" value="Genomic_DNA"/>
</dbReference>
<dbReference type="InterPro" id="IPR036182">
    <property type="entry name" value="PCuAC_sf"/>
</dbReference>
<dbReference type="InterPro" id="IPR058248">
    <property type="entry name" value="Lxx211020-like"/>
</dbReference>
<dbReference type="InterPro" id="IPR007410">
    <property type="entry name" value="LpqE-like"/>
</dbReference>
<evidence type="ECO:0000313" key="3">
    <source>
        <dbReference type="Proteomes" id="UP001604002"/>
    </source>
</evidence>